<sequence length="62" mass="7354">MAEASVEKRKKDKAKKLESPNVFKRLFRSLAQVFLVTIFLLETLKLYHGKSLYKLKKQNRWG</sequence>
<name>A0A1F6XN78_9BACT</name>
<reference evidence="1 2" key="1">
    <citation type="journal article" date="2016" name="Nat. Commun.">
        <title>Thousands of microbial genomes shed light on interconnected biogeochemical processes in an aquifer system.</title>
        <authorList>
            <person name="Anantharaman K."/>
            <person name="Brown C.T."/>
            <person name="Hug L.A."/>
            <person name="Sharon I."/>
            <person name="Castelle C.J."/>
            <person name="Probst A.J."/>
            <person name="Thomas B.C."/>
            <person name="Singh A."/>
            <person name="Wilkins M.J."/>
            <person name="Karaoz U."/>
            <person name="Brodie E.L."/>
            <person name="Williams K.H."/>
            <person name="Hubbard S.S."/>
            <person name="Banfield J.F."/>
        </authorList>
    </citation>
    <scope>NUCLEOTIDE SEQUENCE [LARGE SCALE GENOMIC DNA]</scope>
</reference>
<accession>A0A1F6XN78</accession>
<evidence type="ECO:0000313" key="1">
    <source>
        <dbReference type="EMBL" id="OGI95640.1"/>
    </source>
</evidence>
<comment type="caution">
    <text evidence="1">The sequence shown here is derived from an EMBL/GenBank/DDBJ whole genome shotgun (WGS) entry which is preliminary data.</text>
</comment>
<protein>
    <submittedName>
        <fullName evidence="1">Uncharacterized protein</fullName>
    </submittedName>
</protein>
<dbReference type="AlphaFoldDB" id="A0A1F6XN78"/>
<dbReference type="Proteomes" id="UP000178104">
    <property type="component" value="Unassembled WGS sequence"/>
</dbReference>
<organism evidence="1 2">
    <name type="scientific">Candidatus Nomurabacteria bacterium RIFCSPLOWO2_01_FULL_42_17</name>
    <dbReference type="NCBI Taxonomy" id="1801780"/>
    <lineage>
        <taxon>Bacteria</taxon>
        <taxon>Candidatus Nomuraibacteriota</taxon>
    </lineage>
</organism>
<proteinExistence type="predicted"/>
<dbReference type="EMBL" id="MFVE01000005">
    <property type="protein sequence ID" value="OGI95640.1"/>
    <property type="molecule type" value="Genomic_DNA"/>
</dbReference>
<evidence type="ECO:0000313" key="2">
    <source>
        <dbReference type="Proteomes" id="UP000178104"/>
    </source>
</evidence>
<gene>
    <name evidence="1" type="ORF">A2917_03765</name>
</gene>